<dbReference type="Gene3D" id="3.50.50.60">
    <property type="entry name" value="FAD/NAD(P)-binding domain"/>
    <property type="match status" value="1"/>
</dbReference>
<dbReference type="GO" id="GO:0005737">
    <property type="term" value="C:cytoplasm"/>
    <property type="evidence" value="ECO:0007669"/>
    <property type="project" value="TreeGrafter"/>
</dbReference>
<keyword evidence="3" id="KW-1185">Reference proteome</keyword>
<gene>
    <name evidence="2" type="ORF">CMUS01_09337</name>
</gene>
<dbReference type="SUPFAM" id="SSF51905">
    <property type="entry name" value="FAD/NAD(P)-binding domain"/>
    <property type="match status" value="1"/>
</dbReference>
<dbReference type="AlphaFoldDB" id="A0A8H6NBN6"/>
<dbReference type="OrthoDB" id="512662at2759"/>
<organism evidence="2 3">
    <name type="scientific">Colletotrichum musicola</name>
    <dbReference type="NCBI Taxonomy" id="2175873"/>
    <lineage>
        <taxon>Eukaryota</taxon>
        <taxon>Fungi</taxon>
        <taxon>Dikarya</taxon>
        <taxon>Ascomycota</taxon>
        <taxon>Pezizomycotina</taxon>
        <taxon>Sordariomycetes</taxon>
        <taxon>Hypocreomycetidae</taxon>
        <taxon>Glomerellales</taxon>
        <taxon>Glomerellaceae</taxon>
        <taxon>Colletotrichum</taxon>
        <taxon>Colletotrichum orchidearum species complex</taxon>
    </lineage>
</organism>
<dbReference type="InterPro" id="IPR006076">
    <property type="entry name" value="FAD-dep_OxRdtase"/>
</dbReference>
<protein>
    <submittedName>
        <fullName evidence="2">FAD dependent oxidoreductase superfamily protein</fullName>
    </submittedName>
</protein>
<evidence type="ECO:0000313" key="2">
    <source>
        <dbReference type="EMBL" id="KAF6826651.1"/>
    </source>
</evidence>
<dbReference type="Proteomes" id="UP000639643">
    <property type="component" value="Unassembled WGS sequence"/>
</dbReference>
<dbReference type="EMBL" id="WIGM01000392">
    <property type="protein sequence ID" value="KAF6826651.1"/>
    <property type="molecule type" value="Genomic_DNA"/>
</dbReference>
<evidence type="ECO:0000313" key="3">
    <source>
        <dbReference type="Proteomes" id="UP000639643"/>
    </source>
</evidence>
<dbReference type="PANTHER" id="PTHR13847:SF213">
    <property type="entry name" value="DEPENDENT OXIDOREDUCTASE, PUTATIVE-RELATED"/>
    <property type="match status" value="1"/>
</dbReference>
<dbReference type="InterPro" id="IPR036188">
    <property type="entry name" value="FAD/NAD-bd_sf"/>
</dbReference>
<feature type="domain" description="FAD dependent oxidoreductase" evidence="1">
    <location>
        <begin position="70"/>
        <end position="497"/>
    </location>
</feature>
<name>A0A8H6NBN6_9PEZI</name>
<comment type="caution">
    <text evidence="2">The sequence shown here is derived from an EMBL/GenBank/DDBJ whole genome shotgun (WGS) entry which is preliminary data.</text>
</comment>
<dbReference type="Pfam" id="PF01266">
    <property type="entry name" value="DAO"/>
    <property type="match status" value="1"/>
</dbReference>
<accession>A0A8H6NBN6</accession>
<sequence length="546" mass="59941">MSNNNDMAEGAGEELSKYLNPVMSRFLLNVSKAISQDPGLPHPNPTVSSWQVPEHPIASIQSPDLPQRTDYAVIGSGITGCSVTKTLLEHRAAADGSHVTILEARTLVSGATGRNGGHLVTPAGHTFGPLARQHGVETARQITRFSILNIERVMGMVRGMDAELQAECQIRDVRKVMAVADEETWAAARDSVLDFQKAVPEHAKYHKIVDKEDVPEVWTSYPNPSHCVRQMLTGTLLPQRWNIKNASGAVEHDAGAIWPYRLLTGIYERLLKKCPDRLAIEANTPVLRVEFSPETDRGHPYLITTSRGTLRAKKVFHCTNAHASHLLPRLAGRIYPFRGTMSVQKPGPRLPNLGGSRSWSLAHKESLDAETGLYDTGLYYLQQNPLTGRIWIGNETAYVKDILTSDDTYVPAEARRALSTVLPRLFLEGWGDEETSKVEAIWSGIQGHTADGLPVVGRVPGSLLGVGSDDEDGQWIAAGFNGYGMDKCWLTGEALVRMMFGEDVSAWFPQAFLVTEERLRGTLTADQTLLKFAQIARPGGARGEKL</sequence>
<dbReference type="PANTHER" id="PTHR13847">
    <property type="entry name" value="SARCOSINE DEHYDROGENASE-RELATED"/>
    <property type="match status" value="1"/>
</dbReference>
<dbReference type="Gene3D" id="3.30.9.10">
    <property type="entry name" value="D-Amino Acid Oxidase, subunit A, domain 2"/>
    <property type="match status" value="1"/>
</dbReference>
<proteinExistence type="predicted"/>
<evidence type="ECO:0000259" key="1">
    <source>
        <dbReference type="Pfam" id="PF01266"/>
    </source>
</evidence>
<reference evidence="2" key="1">
    <citation type="journal article" date="2020" name="Phytopathology">
        <title>Genome Sequence Resources of Colletotrichum truncatum, C. plurivorum, C. musicola, and C. sojae: Four Species Pathogenic to Soybean (Glycine max).</title>
        <authorList>
            <person name="Rogerio F."/>
            <person name="Boufleur T.R."/>
            <person name="Ciampi-Guillardi M."/>
            <person name="Sukno S.A."/>
            <person name="Thon M.R."/>
            <person name="Massola Junior N.S."/>
            <person name="Baroncelli R."/>
        </authorList>
    </citation>
    <scope>NUCLEOTIDE SEQUENCE</scope>
    <source>
        <strain evidence="2">LFN0074</strain>
    </source>
</reference>